<keyword evidence="5" id="KW-1185">Reference proteome</keyword>
<dbReference type="InterPro" id="IPR050109">
    <property type="entry name" value="HTH-type_TetR-like_transc_reg"/>
</dbReference>
<evidence type="ECO:0000256" key="2">
    <source>
        <dbReference type="PROSITE-ProRule" id="PRU00335"/>
    </source>
</evidence>
<dbReference type="PROSITE" id="PS50977">
    <property type="entry name" value="HTH_TETR_2"/>
    <property type="match status" value="1"/>
</dbReference>
<dbReference type="PANTHER" id="PTHR30055:SF226">
    <property type="entry name" value="HTH-TYPE TRANSCRIPTIONAL REGULATOR PKSA"/>
    <property type="match status" value="1"/>
</dbReference>
<dbReference type="InterPro" id="IPR009057">
    <property type="entry name" value="Homeodomain-like_sf"/>
</dbReference>
<dbReference type="EMBL" id="BAAAND010000012">
    <property type="protein sequence ID" value="GAA1607073.1"/>
    <property type="molecule type" value="Genomic_DNA"/>
</dbReference>
<feature type="domain" description="HTH tetR-type" evidence="3">
    <location>
        <begin position="8"/>
        <end position="66"/>
    </location>
</feature>
<gene>
    <name evidence="4" type="ORF">GCM10009742_65970</name>
</gene>
<proteinExistence type="predicted"/>
<evidence type="ECO:0000313" key="4">
    <source>
        <dbReference type="EMBL" id="GAA1607073.1"/>
    </source>
</evidence>
<evidence type="ECO:0000256" key="1">
    <source>
        <dbReference type="ARBA" id="ARBA00023125"/>
    </source>
</evidence>
<protein>
    <submittedName>
        <fullName evidence="4">TetR/AcrR family transcriptional regulator</fullName>
    </submittedName>
</protein>
<dbReference type="Pfam" id="PF00440">
    <property type="entry name" value="TetR_N"/>
    <property type="match status" value="1"/>
</dbReference>
<accession>A0ABN2EJR3</accession>
<dbReference type="PANTHER" id="PTHR30055">
    <property type="entry name" value="HTH-TYPE TRANSCRIPTIONAL REGULATOR RUTR"/>
    <property type="match status" value="1"/>
</dbReference>
<sequence>MARDNQKRRTRKALVEAAGRLIAEGRRPSVAEVADAADISRRTAYRYFPSAEQLSVEATLEATRQNMELSIDAGRSGEPVADRVDRLVDALSAMTLANEALLRQMIRFTIDRDPIEPGVPPRPARRLEYVERTLAPLQGGLDRDELDRLTHALTVVIGIESTIVLRDICGLDSAEILRVQHWAAGALLAAATGK</sequence>
<dbReference type="Proteomes" id="UP001500190">
    <property type="component" value="Unassembled WGS sequence"/>
</dbReference>
<evidence type="ECO:0000259" key="3">
    <source>
        <dbReference type="PROSITE" id="PS50977"/>
    </source>
</evidence>
<name>A0ABN2EJR3_9ACTN</name>
<evidence type="ECO:0000313" key="5">
    <source>
        <dbReference type="Proteomes" id="UP001500190"/>
    </source>
</evidence>
<dbReference type="InterPro" id="IPR001647">
    <property type="entry name" value="HTH_TetR"/>
</dbReference>
<dbReference type="Gene3D" id="1.10.357.10">
    <property type="entry name" value="Tetracycline Repressor, domain 2"/>
    <property type="match status" value="1"/>
</dbReference>
<dbReference type="SUPFAM" id="SSF46689">
    <property type="entry name" value="Homeodomain-like"/>
    <property type="match status" value="1"/>
</dbReference>
<reference evidence="4 5" key="1">
    <citation type="journal article" date="2019" name="Int. J. Syst. Evol. Microbiol.">
        <title>The Global Catalogue of Microorganisms (GCM) 10K type strain sequencing project: providing services to taxonomists for standard genome sequencing and annotation.</title>
        <authorList>
            <consortium name="The Broad Institute Genomics Platform"/>
            <consortium name="The Broad Institute Genome Sequencing Center for Infectious Disease"/>
            <person name="Wu L."/>
            <person name="Ma J."/>
        </authorList>
    </citation>
    <scope>NUCLEOTIDE SEQUENCE [LARGE SCALE GENOMIC DNA]</scope>
    <source>
        <strain evidence="4 5">JCM 14304</strain>
    </source>
</reference>
<keyword evidence="1 2" id="KW-0238">DNA-binding</keyword>
<feature type="DNA-binding region" description="H-T-H motif" evidence="2">
    <location>
        <begin position="29"/>
        <end position="48"/>
    </location>
</feature>
<comment type="caution">
    <text evidence="4">The sequence shown here is derived from an EMBL/GenBank/DDBJ whole genome shotgun (WGS) entry which is preliminary data.</text>
</comment>
<organism evidence="4 5">
    <name type="scientific">Kribbella karoonensis</name>
    <dbReference type="NCBI Taxonomy" id="324851"/>
    <lineage>
        <taxon>Bacteria</taxon>
        <taxon>Bacillati</taxon>
        <taxon>Actinomycetota</taxon>
        <taxon>Actinomycetes</taxon>
        <taxon>Propionibacteriales</taxon>
        <taxon>Kribbellaceae</taxon>
        <taxon>Kribbella</taxon>
    </lineage>
</organism>
<dbReference type="RefSeq" id="WP_344198550.1">
    <property type="nucleotide sequence ID" value="NZ_BAAAND010000012.1"/>
</dbReference>